<accession>A0A650CM55</accession>
<evidence type="ECO:0000313" key="2">
    <source>
        <dbReference type="EMBL" id="QGR18765.1"/>
    </source>
</evidence>
<organism evidence="2 3">
    <name type="scientific">Stygiolobus azoricus</name>
    <dbReference type="NCBI Taxonomy" id="41675"/>
    <lineage>
        <taxon>Archaea</taxon>
        <taxon>Thermoproteota</taxon>
        <taxon>Thermoprotei</taxon>
        <taxon>Sulfolobales</taxon>
        <taxon>Sulfolobaceae</taxon>
        <taxon>Stygiolobus</taxon>
    </lineage>
</organism>
<reference evidence="2 3" key="1">
    <citation type="submission" date="2019-10" db="EMBL/GenBank/DDBJ databases">
        <title>Genome Sequences from Six Type Strain Members of the Archaeal Family Sulfolobaceae: Acidianus ambivalens, Acidianus infernus, Metallosphaera prunae, Stygiolobus azoricus, Sulfolobus metallicus, and Sulfurisphaera ohwakuensis.</title>
        <authorList>
            <person name="Counts J.A."/>
            <person name="Kelly R.M."/>
        </authorList>
    </citation>
    <scope>NUCLEOTIDE SEQUENCE [LARGE SCALE GENOMIC DNA]</scope>
    <source>
        <strain evidence="2 3">FC6</strain>
    </source>
</reference>
<evidence type="ECO:0000313" key="3">
    <source>
        <dbReference type="Proteomes" id="UP000423396"/>
    </source>
</evidence>
<dbReference type="KEGG" id="sazo:D1868_01300"/>
<dbReference type="EMBL" id="CP045483">
    <property type="protein sequence ID" value="QGR18765.1"/>
    <property type="molecule type" value="Genomic_DNA"/>
</dbReference>
<protein>
    <submittedName>
        <fullName evidence="2">DUF929 domain-containing protein</fullName>
    </submittedName>
</protein>
<evidence type="ECO:0000256" key="1">
    <source>
        <dbReference type="SAM" id="Phobius"/>
    </source>
</evidence>
<name>A0A650CM55_9CREN</name>
<dbReference type="InterPro" id="IPR009272">
    <property type="entry name" value="DUF929"/>
</dbReference>
<gene>
    <name evidence="2" type="ORF">D1868_01300</name>
</gene>
<keyword evidence="1" id="KW-1133">Transmembrane helix</keyword>
<dbReference type="AlphaFoldDB" id="A0A650CM55"/>
<feature type="transmembrane region" description="Helical" evidence="1">
    <location>
        <begin position="7"/>
        <end position="28"/>
    </location>
</feature>
<dbReference type="OrthoDB" id="57485at2157"/>
<keyword evidence="3" id="KW-1185">Reference proteome</keyword>
<sequence>MVKVNRRFITLSIVLIFVIILLLPYLLYPFEIPLDTFIKVSDSDLANNALACIVFISWYGCPYGAADSWVLYAFISHYGKVLYNFSYSDPNDVYPNTPSLIFLSFQPNSSIHFKFLYLYNRYLNATATGLQVSNYVKYGLSQIQQYLPQYYQIVKEYVVDKWAQGGFFQSAAYMGNPPHIPTTIIVSGNKGTYILIGYLINPSLIQNENPQYLINHLDQSYIQSGVKDIQDLV</sequence>
<keyword evidence="1" id="KW-0812">Transmembrane</keyword>
<keyword evidence="1" id="KW-0472">Membrane</keyword>
<proteinExistence type="predicted"/>
<dbReference type="Pfam" id="PF06053">
    <property type="entry name" value="DUF929"/>
    <property type="match status" value="1"/>
</dbReference>
<dbReference type="Proteomes" id="UP000423396">
    <property type="component" value="Chromosome"/>
</dbReference>